<dbReference type="Proteomes" id="UP000634136">
    <property type="component" value="Unassembled WGS sequence"/>
</dbReference>
<evidence type="ECO:0000313" key="2">
    <source>
        <dbReference type="Proteomes" id="UP000634136"/>
    </source>
</evidence>
<organism evidence="1 2">
    <name type="scientific">Senna tora</name>
    <dbReference type="NCBI Taxonomy" id="362788"/>
    <lineage>
        <taxon>Eukaryota</taxon>
        <taxon>Viridiplantae</taxon>
        <taxon>Streptophyta</taxon>
        <taxon>Embryophyta</taxon>
        <taxon>Tracheophyta</taxon>
        <taxon>Spermatophyta</taxon>
        <taxon>Magnoliopsida</taxon>
        <taxon>eudicotyledons</taxon>
        <taxon>Gunneridae</taxon>
        <taxon>Pentapetalae</taxon>
        <taxon>rosids</taxon>
        <taxon>fabids</taxon>
        <taxon>Fabales</taxon>
        <taxon>Fabaceae</taxon>
        <taxon>Caesalpinioideae</taxon>
        <taxon>Cassia clade</taxon>
        <taxon>Senna</taxon>
    </lineage>
</organism>
<dbReference type="AlphaFoldDB" id="A0A834WVE0"/>
<gene>
    <name evidence="1" type="ORF">G2W53_015380</name>
</gene>
<proteinExistence type="predicted"/>
<comment type="caution">
    <text evidence="1">The sequence shown here is derived from an EMBL/GenBank/DDBJ whole genome shotgun (WGS) entry which is preliminary data.</text>
</comment>
<protein>
    <submittedName>
        <fullName evidence="1">DUF4219 domain-containing protein</fullName>
    </submittedName>
</protein>
<keyword evidence="2" id="KW-1185">Reference proteome</keyword>
<sequence length="68" mass="7848">MENQVILGEGQSFQSPPLFEGKNYAYWKNMITIFIQAFDEEIWNIIEEGPKEITKEIDGVKQPNEGVD</sequence>
<dbReference type="OrthoDB" id="1288219at2759"/>
<name>A0A834WVE0_9FABA</name>
<accession>A0A834WVE0</accession>
<evidence type="ECO:0000313" key="1">
    <source>
        <dbReference type="EMBL" id="KAF7833047.1"/>
    </source>
</evidence>
<dbReference type="EMBL" id="JAAIUW010000005">
    <property type="protein sequence ID" value="KAF7833047.1"/>
    <property type="molecule type" value="Genomic_DNA"/>
</dbReference>
<reference evidence="1" key="1">
    <citation type="submission" date="2020-09" db="EMBL/GenBank/DDBJ databases">
        <title>Genome-Enabled Discovery of Anthraquinone Biosynthesis in Senna tora.</title>
        <authorList>
            <person name="Kang S.-H."/>
            <person name="Pandey R.P."/>
            <person name="Lee C.-M."/>
            <person name="Sim J.-S."/>
            <person name="Jeong J.-T."/>
            <person name="Choi B.-S."/>
            <person name="Jung M."/>
            <person name="Ginzburg D."/>
            <person name="Zhao K."/>
            <person name="Won S.Y."/>
            <person name="Oh T.-J."/>
            <person name="Yu Y."/>
            <person name="Kim N.-H."/>
            <person name="Lee O.R."/>
            <person name="Lee T.-H."/>
            <person name="Bashyal P."/>
            <person name="Kim T.-S."/>
            <person name="Lee W.-H."/>
            <person name="Kawkins C."/>
            <person name="Kim C.-K."/>
            <person name="Kim J.S."/>
            <person name="Ahn B.O."/>
            <person name="Rhee S.Y."/>
            <person name="Sohng J.K."/>
        </authorList>
    </citation>
    <scope>NUCLEOTIDE SEQUENCE</scope>
    <source>
        <tissue evidence="1">Leaf</tissue>
    </source>
</reference>